<keyword evidence="3 7" id="KW-1134">Transmembrane beta strand</keyword>
<dbReference type="Gene3D" id="2.60.40.1120">
    <property type="entry name" value="Carboxypeptidase-like, regulatory domain"/>
    <property type="match status" value="1"/>
</dbReference>
<dbReference type="Gene3D" id="2.40.170.20">
    <property type="entry name" value="TonB-dependent receptor, beta-barrel domain"/>
    <property type="match status" value="1"/>
</dbReference>
<dbReference type="RefSeq" id="WP_123125717.1">
    <property type="nucleotide sequence ID" value="NZ_RJJD01000002.1"/>
</dbReference>
<evidence type="ECO:0000256" key="4">
    <source>
        <dbReference type="ARBA" id="ARBA00022692"/>
    </source>
</evidence>
<dbReference type="InterPro" id="IPR010104">
    <property type="entry name" value="TonB_rcpt_bac"/>
</dbReference>
<feature type="signal peptide" evidence="8">
    <location>
        <begin position="1"/>
        <end position="22"/>
    </location>
</feature>
<dbReference type="OrthoDB" id="9768470at2"/>
<dbReference type="SUPFAM" id="SSF49464">
    <property type="entry name" value="Carboxypeptidase regulatory domain-like"/>
    <property type="match status" value="1"/>
</dbReference>
<dbReference type="Pfam" id="PF13715">
    <property type="entry name" value="CarbopepD_reg_2"/>
    <property type="match status" value="1"/>
</dbReference>
<name>A0A3M9MYD0_9BACT</name>
<dbReference type="SUPFAM" id="SSF56935">
    <property type="entry name" value="Porins"/>
    <property type="match status" value="1"/>
</dbReference>
<evidence type="ECO:0000313" key="12">
    <source>
        <dbReference type="Proteomes" id="UP000272117"/>
    </source>
</evidence>
<evidence type="ECO:0000256" key="3">
    <source>
        <dbReference type="ARBA" id="ARBA00022452"/>
    </source>
</evidence>
<dbReference type="PANTHER" id="PTHR40980">
    <property type="entry name" value="PLUG DOMAIN-CONTAINING PROTEIN"/>
    <property type="match status" value="1"/>
</dbReference>
<dbReference type="InterPro" id="IPR039426">
    <property type="entry name" value="TonB-dep_rcpt-like"/>
</dbReference>
<dbReference type="Pfam" id="PF14905">
    <property type="entry name" value="OMP_b-brl_3"/>
    <property type="match status" value="1"/>
</dbReference>
<evidence type="ECO:0000313" key="11">
    <source>
        <dbReference type="EMBL" id="RNI30500.1"/>
    </source>
</evidence>
<gene>
    <name evidence="11" type="ORF">EFB08_04370</name>
</gene>
<keyword evidence="12" id="KW-1185">Reference proteome</keyword>
<accession>A0A3M9MYD0</accession>
<comment type="subcellular location">
    <subcellularLocation>
        <location evidence="1 7">Cell outer membrane</location>
        <topology evidence="1 7">Multi-pass membrane protein</topology>
    </subcellularLocation>
</comment>
<dbReference type="Proteomes" id="UP000272117">
    <property type="component" value="Unassembled WGS sequence"/>
</dbReference>
<evidence type="ECO:0000256" key="5">
    <source>
        <dbReference type="ARBA" id="ARBA00023136"/>
    </source>
</evidence>
<dbReference type="Pfam" id="PF07715">
    <property type="entry name" value="Plug"/>
    <property type="match status" value="1"/>
</dbReference>
<evidence type="ECO:0000256" key="6">
    <source>
        <dbReference type="ARBA" id="ARBA00023237"/>
    </source>
</evidence>
<dbReference type="InterPro" id="IPR012910">
    <property type="entry name" value="Plug_dom"/>
</dbReference>
<dbReference type="EMBL" id="RJJD01000002">
    <property type="protein sequence ID" value="RNI30500.1"/>
    <property type="molecule type" value="Genomic_DNA"/>
</dbReference>
<keyword evidence="2 7" id="KW-0813">Transport</keyword>
<evidence type="ECO:0000256" key="1">
    <source>
        <dbReference type="ARBA" id="ARBA00004571"/>
    </source>
</evidence>
<dbReference type="InterPro" id="IPR008969">
    <property type="entry name" value="CarboxyPept-like_regulatory"/>
</dbReference>
<dbReference type="PANTHER" id="PTHR40980:SF4">
    <property type="entry name" value="TONB-DEPENDENT RECEPTOR-LIKE BETA-BARREL DOMAIN-CONTAINING PROTEIN"/>
    <property type="match status" value="1"/>
</dbReference>
<feature type="chain" id="PRO_5017930510" evidence="8">
    <location>
        <begin position="23"/>
        <end position="904"/>
    </location>
</feature>
<keyword evidence="8" id="KW-0732">Signal</keyword>
<feature type="domain" description="Outer membrane protein beta-barrel" evidence="10">
    <location>
        <begin position="553"/>
        <end position="858"/>
    </location>
</feature>
<reference evidence="11 12" key="1">
    <citation type="submission" date="2018-11" db="EMBL/GenBank/DDBJ databases">
        <title>Rufibacter latericius sp. nov., isolated from water in Baiyang Lake.</title>
        <authorList>
            <person name="Yang Y."/>
        </authorList>
    </citation>
    <scope>NUCLEOTIDE SEQUENCE [LARGE SCALE GENOMIC DNA]</scope>
    <source>
        <strain evidence="11 12">R-22-1c-1</strain>
    </source>
</reference>
<evidence type="ECO:0000256" key="7">
    <source>
        <dbReference type="PROSITE-ProRule" id="PRU01360"/>
    </source>
</evidence>
<dbReference type="Gene3D" id="2.170.130.10">
    <property type="entry name" value="TonB-dependent receptor, plug domain"/>
    <property type="match status" value="1"/>
</dbReference>
<dbReference type="InterPro" id="IPR036942">
    <property type="entry name" value="Beta-barrel_TonB_sf"/>
</dbReference>
<dbReference type="InterPro" id="IPR037066">
    <property type="entry name" value="Plug_dom_sf"/>
</dbReference>
<keyword evidence="6 7" id="KW-0998">Cell outer membrane</keyword>
<evidence type="ECO:0000256" key="8">
    <source>
        <dbReference type="SAM" id="SignalP"/>
    </source>
</evidence>
<evidence type="ECO:0000259" key="10">
    <source>
        <dbReference type="Pfam" id="PF14905"/>
    </source>
</evidence>
<dbReference type="PROSITE" id="PS52016">
    <property type="entry name" value="TONB_DEPENDENT_REC_3"/>
    <property type="match status" value="1"/>
</dbReference>
<dbReference type="InterPro" id="IPR041700">
    <property type="entry name" value="OMP_b-brl_3"/>
</dbReference>
<keyword evidence="5 7" id="KW-0472">Membrane</keyword>
<keyword evidence="11" id="KW-0675">Receptor</keyword>
<dbReference type="AlphaFoldDB" id="A0A3M9MYD0"/>
<dbReference type="NCBIfam" id="TIGR01782">
    <property type="entry name" value="TonB-Xanth-Caul"/>
    <property type="match status" value="1"/>
</dbReference>
<feature type="domain" description="TonB-dependent receptor plug" evidence="9">
    <location>
        <begin position="131"/>
        <end position="231"/>
    </location>
</feature>
<dbReference type="CDD" id="cd01347">
    <property type="entry name" value="ligand_gated_channel"/>
    <property type="match status" value="1"/>
</dbReference>
<dbReference type="GO" id="GO:0009279">
    <property type="term" value="C:cell outer membrane"/>
    <property type="evidence" value="ECO:0007669"/>
    <property type="project" value="UniProtKB-SubCell"/>
</dbReference>
<organism evidence="11 12">
    <name type="scientific">Rufibacter latericius</name>
    <dbReference type="NCBI Taxonomy" id="2487040"/>
    <lineage>
        <taxon>Bacteria</taxon>
        <taxon>Pseudomonadati</taxon>
        <taxon>Bacteroidota</taxon>
        <taxon>Cytophagia</taxon>
        <taxon>Cytophagales</taxon>
        <taxon>Hymenobacteraceae</taxon>
        <taxon>Rufibacter</taxon>
    </lineage>
</organism>
<comment type="similarity">
    <text evidence="7">Belongs to the TonB-dependent receptor family.</text>
</comment>
<keyword evidence="4 7" id="KW-0812">Transmembrane</keyword>
<protein>
    <submittedName>
        <fullName evidence="11">TonB-dependent receptor</fullName>
    </submittedName>
</protein>
<proteinExistence type="inferred from homology"/>
<evidence type="ECO:0000259" key="9">
    <source>
        <dbReference type="Pfam" id="PF07715"/>
    </source>
</evidence>
<evidence type="ECO:0000256" key="2">
    <source>
        <dbReference type="ARBA" id="ARBA00022448"/>
    </source>
</evidence>
<sequence length="904" mass="100754">MRYKFLLSFCFLVMGLSGAAQAQQAILRGKITDAVNQEPLAGAAVELAGTSNGVSTNLNGEFRLYATTGNYTLKVHYLGYQDTTFSVNVAAGEGGVLQLRLRSNSNHLSDVVVTGSIQGQARALNQQKNADNIKNIIAADQIGRFPDPNAAEALQRVPGVNIERDQGEGRYVLVRGLAPQFTNINVNGEQIPSPEADVRFVALDAIPSDQLASMEISKSLTPDMDGDAIGGSVNLITRTAQSGRPQISGSLAGGYNNLMEKPNVNGQLQYGQRFGKNDRLGFLVNGNYYQNKLGSDNWEFAPQDNELELRDYELTRTRTGFSSTLDYKFNPNHEVFVRGLYSRFTDREWRRRYVFIPEDEEIEKLTKDRFEEQSILSINAGAKHTFKGFFLNYEAQYSYGEQNTPYDNEVGFIAGIPSSFGFPTRQYPQIDIESFSNNSQYELDGAEFGHTLAKDRNLTAKLDVGIPYKLGVNSGLVKFGGKMRRKRKSYDITANTYEGRDGVPTLDAFAGSPVKDSFLGGRINLGNPLDVTQFVDYFNANPAQFELDVEGKNIDEALEAFEAEENVYAGFGMVRQQMGPLMVLAGLRYEKTQVDYSSKDVIINAAGDLEAIRPVIGSSTYDFLLPQLHLKYELNKFTNLRAAATYSYARPNFSELIPAQEINQEDNLATLGNANLKPVSAFNLDVLAERYFGNVGVLSGGFFYKKLDDFIYRKVIFASPYPLVGAPIVESIDVVQSQNGNKANLTGFEVAYQGNLTFLPGFLRNFSLYTNYTYTHSNAKIQSRSASSSNPNATESLRLPGQARNVGNISLSYEGQKFTTRASMNFNGEYLSEIGGSSEEDIYVKNRAQLDFSASYAVNSRLRFFTEFMNLTNQPFERFMGYKDQLIQREFYSWWSRIGLKFDL</sequence>
<comment type="caution">
    <text evidence="11">The sequence shown here is derived from an EMBL/GenBank/DDBJ whole genome shotgun (WGS) entry which is preliminary data.</text>
</comment>